<comment type="similarity">
    <text evidence="1">Belongs to the GMC oxidoreductase family.</text>
</comment>
<organism evidence="7 8">
    <name type="scientific">Gordonia aquimaris</name>
    <dbReference type="NCBI Taxonomy" id="2984863"/>
    <lineage>
        <taxon>Bacteria</taxon>
        <taxon>Bacillati</taxon>
        <taxon>Actinomycetota</taxon>
        <taxon>Actinomycetes</taxon>
        <taxon>Mycobacteriales</taxon>
        <taxon>Gordoniaceae</taxon>
        <taxon>Gordonia</taxon>
    </lineage>
</organism>
<dbReference type="GO" id="GO:0050660">
    <property type="term" value="F:flavin adenine dinucleotide binding"/>
    <property type="evidence" value="ECO:0007669"/>
    <property type="project" value="InterPro"/>
</dbReference>
<evidence type="ECO:0000256" key="4">
    <source>
        <dbReference type="ARBA" id="ARBA00023002"/>
    </source>
</evidence>
<evidence type="ECO:0000259" key="5">
    <source>
        <dbReference type="Pfam" id="PF00732"/>
    </source>
</evidence>
<dbReference type="RefSeq" id="WP_266062925.1">
    <property type="nucleotide sequence ID" value="NZ_JAPKFM010000021.1"/>
</dbReference>
<keyword evidence="3" id="KW-0274">FAD</keyword>
<comment type="caution">
    <text evidence="7">The sequence shown here is derived from an EMBL/GenBank/DDBJ whole genome shotgun (WGS) entry which is preliminary data.</text>
</comment>
<feature type="domain" description="Glucose-methanol-choline oxidoreductase C-terminal" evidence="6">
    <location>
        <begin position="398"/>
        <end position="516"/>
    </location>
</feature>
<evidence type="ECO:0000313" key="8">
    <source>
        <dbReference type="Proteomes" id="UP001143347"/>
    </source>
</evidence>
<evidence type="ECO:0000259" key="6">
    <source>
        <dbReference type="Pfam" id="PF05199"/>
    </source>
</evidence>
<dbReference type="InterPro" id="IPR036188">
    <property type="entry name" value="FAD/NAD-bd_sf"/>
</dbReference>
<sequence length="534" mass="57368">MEHVDVVIVGAGASGGVAAAALASRGFGVVCLEQGHWPDRADYPGQRITYELEARKQWSASPNVRDRVEDYPIDDTESAIAPLMFAGVGGSTVLYAGDWPRLVPSDFRVRSLDGVADDWPISYRDLLPFYERTDIAFGASGVGGDPAYPGGAEPPLPPLPISKIGHKMARAHDELGWHWWPATQAVLSAPYKGRTPCVQFGTCMQGCPEGAKASTDLTHWPNAIARGVRLVTGARVSRILTNPSGLATGVEYVDPDGRWHCIGADAVILAANAIGTARILLNSSSAHHPDGLANSSGLVGKRLMVHPFANVTGYFATDLESWQGHVGAKITSYQFYETSSDRDFVRGAKWSLAPTGGPLNAAMPTRAGENSWGPGHHQHVRRHLGRSISWGIFGEDLPDETNRVTIDSRLCDSSGIPAPKLTYAVSENSRRLLDFHIARASESLRAAGATDIATESLMRYSGWHLLGTARMGNDPATSVVDEYGRCHDVPNLHIIDGSVFVTSGGVNPTSTIVALALRSVEHMISKRMDEKVPV</sequence>
<evidence type="ECO:0000313" key="7">
    <source>
        <dbReference type="EMBL" id="MCX2965937.1"/>
    </source>
</evidence>
<keyword evidence="8" id="KW-1185">Reference proteome</keyword>
<gene>
    <name evidence="7" type="ORF">OSB52_17785</name>
</gene>
<dbReference type="Gene3D" id="3.50.50.60">
    <property type="entry name" value="FAD/NAD(P)-binding domain"/>
    <property type="match status" value="2"/>
</dbReference>
<reference evidence="7" key="1">
    <citation type="submission" date="2022-10" db="EMBL/GenBank/DDBJ databases">
        <title>WGS of marine actinomycetes from Thailand.</title>
        <authorList>
            <person name="Thawai C."/>
        </authorList>
    </citation>
    <scope>NUCLEOTIDE SEQUENCE</scope>
    <source>
        <strain evidence="7">SW21</strain>
    </source>
</reference>
<keyword evidence="4" id="KW-0560">Oxidoreductase</keyword>
<dbReference type="PANTHER" id="PTHR46056:SF12">
    <property type="entry name" value="LONG-CHAIN-ALCOHOL OXIDASE"/>
    <property type="match status" value="1"/>
</dbReference>
<dbReference type="Pfam" id="PF00732">
    <property type="entry name" value="GMC_oxred_N"/>
    <property type="match status" value="1"/>
</dbReference>
<proteinExistence type="inferred from homology"/>
<dbReference type="EMBL" id="JAPKFM010000021">
    <property type="protein sequence ID" value="MCX2965937.1"/>
    <property type="molecule type" value="Genomic_DNA"/>
</dbReference>
<dbReference type="AlphaFoldDB" id="A0A9X3I5M9"/>
<dbReference type="SUPFAM" id="SSF54373">
    <property type="entry name" value="FAD-linked reductases, C-terminal domain"/>
    <property type="match status" value="1"/>
</dbReference>
<dbReference type="InterPro" id="IPR000172">
    <property type="entry name" value="GMC_OxRdtase_N"/>
</dbReference>
<protein>
    <submittedName>
        <fullName evidence="7">GMC family oxidoreductase</fullName>
    </submittedName>
</protein>
<evidence type="ECO:0000256" key="3">
    <source>
        <dbReference type="ARBA" id="ARBA00022827"/>
    </source>
</evidence>
<name>A0A9X3I5M9_9ACTN</name>
<accession>A0A9X3I5M9</accession>
<dbReference type="GO" id="GO:0016614">
    <property type="term" value="F:oxidoreductase activity, acting on CH-OH group of donors"/>
    <property type="evidence" value="ECO:0007669"/>
    <property type="project" value="InterPro"/>
</dbReference>
<dbReference type="SUPFAM" id="SSF51905">
    <property type="entry name" value="FAD/NAD(P)-binding domain"/>
    <property type="match status" value="1"/>
</dbReference>
<dbReference type="Pfam" id="PF05199">
    <property type="entry name" value="GMC_oxred_C"/>
    <property type="match status" value="1"/>
</dbReference>
<evidence type="ECO:0000256" key="1">
    <source>
        <dbReference type="ARBA" id="ARBA00010790"/>
    </source>
</evidence>
<dbReference type="Proteomes" id="UP001143347">
    <property type="component" value="Unassembled WGS sequence"/>
</dbReference>
<keyword evidence="2" id="KW-0285">Flavoprotein</keyword>
<evidence type="ECO:0000256" key="2">
    <source>
        <dbReference type="ARBA" id="ARBA00022630"/>
    </source>
</evidence>
<dbReference type="InterPro" id="IPR007867">
    <property type="entry name" value="GMC_OxRtase_C"/>
</dbReference>
<dbReference type="PANTHER" id="PTHR46056">
    <property type="entry name" value="LONG-CHAIN-ALCOHOL OXIDASE"/>
    <property type="match status" value="1"/>
</dbReference>
<feature type="domain" description="Glucose-methanol-choline oxidoreductase N-terminal" evidence="5">
    <location>
        <begin position="197"/>
        <end position="307"/>
    </location>
</feature>
<dbReference type="Pfam" id="PF13450">
    <property type="entry name" value="NAD_binding_8"/>
    <property type="match status" value="1"/>
</dbReference>